<dbReference type="Pfam" id="PF03730">
    <property type="entry name" value="Ku_C"/>
    <property type="match status" value="1"/>
</dbReference>
<keyword evidence="4" id="KW-0227">DNA damage</keyword>
<dbReference type="Pfam" id="PF02735">
    <property type="entry name" value="Ku"/>
    <property type="match status" value="1"/>
</dbReference>
<keyword evidence="3" id="KW-0547">Nucleotide-binding</keyword>
<sequence length="772" mass="86024">MGREAAQSGHTALNRVGLDTLLDQDGDRRTFSFRKMAAAAAGPGAPLPRWRAPGLSGTGTFSAVVLCLDVGHTMGHAPPGHESPFEQAKRVLLMFVQRQVFAESKDETALVLYGSDATSNPLAGADQYQHITVHRNLMIPDFSLLEDVQSRIEPGLQQADFLDALVVCMDVLQKQTLGKKYEKLHIAVFTDLNSPFSSDQLDIIIANLRQAGITLQFFLPFPLDSDGEGGGCGDADSGVQSDRSRGHPPGKGLTTQQKEGVKMVRKVMTAFDEEFGLDEVFTFSESAERLGLFKKLERRPMPWPCQLTIGSNISIRIVGYKAMCEEKVKKAWISVDAKTLQKEDVRKEVVYCLNDDDETEILKDETIQGFRYGSDIIPFSRIDQDQMKYKTDGKCFSVLGFTKSSQVLRHYNIGRQTLKVLPPKDDEHAAVALSALIQALEEMDMVAIVRYVYDRRSNPQVGVAFPLIKEEYQCLVYIQLPFMEDLRQFTFASLSHKRWAASEEQLAAVDSLIDSMGLVQEDGEKTQDLFKVSKIPNPHYQRLFQCLQYKAFHPDQPLPPIEAQLTAMLERPQEVSVSCQPALQHLKSLFTLQDAGKKKEPKIAQKIFNNVEEPDAKRARLDDEEFCITRLAEGRVTSVSTAISPQNPHSLTRGKIAQQSMSSQLKERVWQFLAVKGREYYIKSMDCISAFREEAVKAGKAQLFNTFIKTLKESVEEKGLYDFWDLLVQGEGHPAVSVCVCGTCVCVCLCVARVAECVCGGVATNIYAASLT</sequence>
<organism evidence="14 15">
    <name type="scientific">Callorhinchus milii</name>
    <name type="common">Ghost shark</name>
    <dbReference type="NCBI Taxonomy" id="7868"/>
    <lineage>
        <taxon>Eukaryota</taxon>
        <taxon>Metazoa</taxon>
        <taxon>Chordata</taxon>
        <taxon>Craniata</taxon>
        <taxon>Vertebrata</taxon>
        <taxon>Chondrichthyes</taxon>
        <taxon>Holocephali</taxon>
        <taxon>Chimaeriformes</taxon>
        <taxon>Callorhinchidae</taxon>
        <taxon>Callorhinchus</taxon>
    </lineage>
</organism>
<protein>
    <submittedName>
        <fullName evidence="14">X-ray repair complementing defective repair in Chinese hamster cells 5</fullName>
    </submittedName>
</protein>
<keyword evidence="9" id="KW-0233">DNA recombination</keyword>
<accession>A0A4W3J838</accession>
<evidence type="ECO:0000259" key="13">
    <source>
        <dbReference type="SMART" id="SM00559"/>
    </source>
</evidence>
<dbReference type="GO" id="GO:0003690">
    <property type="term" value="F:double-stranded DNA binding"/>
    <property type="evidence" value="ECO:0007669"/>
    <property type="project" value="TreeGrafter"/>
</dbReference>
<dbReference type="PANTHER" id="PTHR12604">
    <property type="entry name" value="KU AUTOANTIGEN DNA HELICASE"/>
    <property type="match status" value="1"/>
</dbReference>
<dbReference type="GO" id="GO:0006303">
    <property type="term" value="P:double-strand break repair via nonhomologous end joining"/>
    <property type="evidence" value="ECO:0007669"/>
    <property type="project" value="InterPro"/>
</dbReference>
<dbReference type="Proteomes" id="UP000314986">
    <property type="component" value="Unassembled WGS sequence"/>
</dbReference>
<evidence type="ECO:0000256" key="10">
    <source>
        <dbReference type="ARBA" id="ARBA00023204"/>
    </source>
</evidence>
<dbReference type="GeneTree" id="ENSGT00940000153239"/>
<dbReference type="InterPro" id="IPR016194">
    <property type="entry name" value="SPOC-like_C_dom_sf"/>
</dbReference>
<dbReference type="Pfam" id="PF08785">
    <property type="entry name" value="Ku_PK_bind"/>
    <property type="match status" value="1"/>
</dbReference>
<name>A0A4W3J838_CALMI</name>
<dbReference type="SUPFAM" id="SSF53300">
    <property type="entry name" value="vWA-like"/>
    <property type="match status" value="1"/>
</dbReference>
<dbReference type="FunFam" id="3.40.50.410:FF:000055">
    <property type="entry name" value="X-ray repair cross-complementing protein 5"/>
    <property type="match status" value="1"/>
</dbReference>
<dbReference type="PANTHER" id="PTHR12604:SF4">
    <property type="entry name" value="X-RAY REPAIR CROSS-COMPLEMENTING PROTEIN 5"/>
    <property type="match status" value="1"/>
</dbReference>
<dbReference type="InterPro" id="IPR005161">
    <property type="entry name" value="Ku_N"/>
</dbReference>
<dbReference type="STRING" id="7868.ENSCMIP00000038307"/>
<feature type="domain" description="Ku" evidence="13">
    <location>
        <begin position="358"/>
        <end position="497"/>
    </location>
</feature>
<comment type="similarity">
    <text evidence="2">Belongs to the ku80 family.</text>
</comment>
<evidence type="ECO:0000256" key="3">
    <source>
        <dbReference type="ARBA" id="ARBA00022741"/>
    </source>
</evidence>
<comment type="subcellular location">
    <subcellularLocation>
        <location evidence="1">Nucleus</location>
    </subcellularLocation>
</comment>
<dbReference type="Gene3D" id="2.40.290.10">
    <property type="match status" value="1"/>
</dbReference>
<reference evidence="14" key="5">
    <citation type="submission" date="2025-09" db="UniProtKB">
        <authorList>
            <consortium name="Ensembl"/>
        </authorList>
    </citation>
    <scope>IDENTIFICATION</scope>
</reference>
<dbReference type="GO" id="GO:0016787">
    <property type="term" value="F:hydrolase activity"/>
    <property type="evidence" value="ECO:0007669"/>
    <property type="project" value="UniProtKB-KW"/>
</dbReference>
<dbReference type="InterPro" id="IPR024193">
    <property type="entry name" value="Ku80"/>
</dbReference>
<dbReference type="Gene3D" id="3.40.50.410">
    <property type="entry name" value="von Willebrand factor, type A domain"/>
    <property type="match status" value="1"/>
</dbReference>
<evidence type="ECO:0000256" key="6">
    <source>
        <dbReference type="ARBA" id="ARBA00022806"/>
    </source>
</evidence>
<evidence type="ECO:0000256" key="12">
    <source>
        <dbReference type="SAM" id="MobiDB-lite"/>
    </source>
</evidence>
<dbReference type="InterPro" id="IPR036494">
    <property type="entry name" value="Ku_C_sf"/>
</dbReference>
<keyword evidence="6" id="KW-0347">Helicase</keyword>
<dbReference type="FunFam" id="1.10.1600.10:FF:000002">
    <property type="entry name" value="X-ray repair cross-complementing protein 5"/>
    <property type="match status" value="1"/>
</dbReference>
<dbReference type="CDD" id="cd00873">
    <property type="entry name" value="KU80"/>
    <property type="match status" value="1"/>
</dbReference>
<evidence type="ECO:0000256" key="11">
    <source>
        <dbReference type="ARBA" id="ARBA00023242"/>
    </source>
</evidence>
<evidence type="ECO:0000256" key="1">
    <source>
        <dbReference type="ARBA" id="ARBA00004123"/>
    </source>
</evidence>
<keyword evidence="7" id="KW-0067">ATP-binding</keyword>
<dbReference type="InterPro" id="IPR014893">
    <property type="entry name" value="Ku_PK_bind"/>
</dbReference>
<dbReference type="PIRSF" id="PIRSF016570">
    <property type="entry name" value="Ku80"/>
    <property type="match status" value="1"/>
</dbReference>
<dbReference type="AlphaFoldDB" id="A0A4W3J838"/>
<keyword evidence="10" id="KW-0234">DNA repair</keyword>
<proteinExistence type="inferred from homology"/>
<evidence type="ECO:0000313" key="15">
    <source>
        <dbReference type="Proteomes" id="UP000314986"/>
    </source>
</evidence>
<dbReference type="GO" id="GO:0003684">
    <property type="term" value="F:damaged DNA binding"/>
    <property type="evidence" value="ECO:0007669"/>
    <property type="project" value="InterPro"/>
</dbReference>
<dbReference type="GO" id="GO:0003678">
    <property type="term" value="F:DNA helicase activity"/>
    <property type="evidence" value="ECO:0007669"/>
    <property type="project" value="InterPro"/>
</dbReference>
<dbReference type="InParanoid" id="A0A4W3J838"/>
<keyword evidence="15" id="KW-1185">Reference proteome</keyword>
<dbReference type="FunFam" id="2.40.290.10:FF:000005">
    <property type="entry name" value="X-ray repair cross-complementing protein 5"/>
    <property type="match status" value="1"/>
</dbReference>
<evidence type="ECO:0000313" key="14">
    <source>
        <dbReference type="Ensembl" id="ENSCMIP00000038307.1"/>
    </source>
</evidence>
<dbReference type="GO" id="GO:0042162">
    <property type="term" value="F:telomeric DNA binding"/>
    <property type="evidence" value="ECO:0007669"/>
    <property type="project" value="InterPro"/>
</dbReference>
<dbReference type="InterPro" id="IPR006164">
    <property type="entry name" value="DNA_bd_Ku70/Ku80"/>
</dbReference>
<dbReference type="GO" id="GO:0005524">
    <property type="term" value="F:ATP binding"/>
    <property type="evidence" value="ECO:0007669"/>
    <property type="project" value="UniProtKB-KW"/>
</dbReference>
<reference evidence="15" key="2">
    <citation type="journal article" date="2007" name="PLoS Biol.">
        <title>Survey sequencing and comparative analysis of the elephant shark (Callorhinchus milii) genome.</title>
        <authorList>
            <person name="Venkatesh B."/>
            <person name="Kirkness E.F."/>
            <person name="Loh Y.H."/>
            <person name="Halpern A.L."/>
            <person name="Lee A.P."/>
            <person name="Johnson J."/>
            <person name="Dandona N."/>
            <person name="Viswanathan L.D."/>
            <person name="Tay A."/>
            <person name="Venter J.C."/>
            <person name="Strausberg R.L."/>
            <person name="Brenner S."/>
        </authorList>
    </citation>
    <scope>NUCLEOTIDE SEQUENCE [LARGE SCALE GENOMIC DNA]</scope>
</reference>
<evidence type="ECO:0000256" key="7">
    <source>
        <dbReference type="ARBA" id="ARBA00022840"/>
    </source>
</evidence>
<dbReference type="Gene3D" id="1.25.40.240">
    <property type="entry name" value="Ku, C-terminal domain"/>
    <property type="match status" value="1"/>
</dbReference>
<keyword evidence="5" id="KW-0378">Hydrolase</keyword>
<gene>
    <name evidence="14" type="primary">xrcc5</name>
</gene>
<dbReference type="GO" id="GO:0043564">
    <property type="term" value="C:Ku70:Ku80 complex"/>
    <property type="evidence" value="ECO:0007669"/>
    <property type="project" value="InterPro"/>
</dbReference>
<dbReference type="SMART" id="SM00559">
    <property type="entry name" value="Ku78"/>
    <property type="match status" value="1"/>
</dbReference>
<keyword evidence="8" id="KW-0238">DNA-binding</keyword>
<keyword evidence="11" id="KW-0539">Nucleus</keyword>
<dbReference type="Gene3D" id="1.10.1600.10">
    <property type="match status" value="1"/>
</dbReference>
<evidence type="ECO:0000256" key="4">
    <source>
        <dbReference type="ARBA" id="ARBA00022763"/>
    </source>
</evidence>
<reference evidence="14" key="4">
    <citation type="submission" date="2025-08" db="UniProtKB">
        <authorList>
            <consortium name="Ensembl"/>
        </authorList>
    </citation>
    <scope>IDENTIFICATION</scope>
</reference>
<dbReference type="SUPFAM" id="SSF100939">
    <property type="entry name" value="SPOC domain-like"/>
    <property type="match status" value="1"/>
</dbReference>
<reference evidence="15" key="3">
    <citation type="journal article" date="2014" name="Nature">
        <title>Elephant shark genome provides unique insights into gnathostome evolution.</title>
        <authorList>
            <consortium name="International Elephant Shark Genome Sequencing Consortium"/>
            <person name="Venkatesh B."/>
            <person name="Lee A.P."/>
            <person name="Ravi V."/>
            <person name="Maurya A.K."/>
            <person name="Lian M.M."/>
            <person name="Swann J.B."/>
            <person name="Ohta Y."/>
            <person name="Flajnik M.F."/>
            <person name="Sutoh Y."/>
            <person name="Kasahara M."/>
            <person name="Hoon S."/>
            <person name="Gangu V."/>
            <person name="Roy S.W."/>
            <person name="Irimia M."/>
            <person name="Korzh V."/>
            <person name="Kondrychyn I."/>
            <person name="Lim Z.W."/>
            <person name="Tay B.H."/>
            <person name="Tohari S."/>
            <person name="Kong K.W."/>
            <person name="Ho S."/>
            <person name="Lorente-Galdos B."/>
            <person name="Quilez J."/>
            <person name="Marques-Bonet T."/>
            <person name="Raney B.J."/>
            <person name="Ingham P.W."/>
            <person name="Tay A."/>
            <person name="Hillier L.W."/>
            <person name="Minx P."/>
            <person name="Boehm T."/>
            <person name="Wilson R.K."/>
            <person name="Brenner S."/>
            <person name="Warren W.C."/>
        </authorList>
    </citation>
    <scope>NUCLEOTIDE SEQUENCE [LARGE SCALE GENOMIC DNA]</scope>
</reference>
<feature type="region of interest" description="Disordered" evidence="12">
    <location>
        <begin position="230"/>
        <end position="258"/>
    </location>
</feature>
<evidence type="ECO:0000256" key="9">
    <source>
        <dbReference type="ARBA" id="ARBA00023172"/>
    </source>
</evidence>
<dbReference type="Ensembl" id="ENSCMIT00000038857.1">
    <property type="protein sequence ID" value="ENSCMIP00000038307.1"/>
    <property type="gene ID" value="ENSCMIG00000016052.1"/>
</dbReference>
<dbReference type="GO" id="GO:0000723">
    <property type="term" value="P:telomere maintenance"/>
    <property type="evidence" value="ECO:0007669"/>
    <property type="project" value="InterPro"/>
</dbReference>
<evidence type="ECO:0000256" key="5">
    <source>
        <dbReference type="ARBA" id="ARBA00022801"/>
    </source>
</evidence>
<evidence type="ECO:0000256" key="8">
    <source>
        <dbReference type="ARBA" id="ARBA00023125"/>
    </source>
</evidence>
<dbReference type="Pfam" id="PF03731">
    <property type="entry name" value="Ku_N"/>
    <property type="match status" value="1"/>
</dbReference>
<dbReference type="InterPro" id="IPR036465">
    <property type="entry name" value="vWFA_dom_sf"/>
</dbReference>
<dbReference type="InterPro" id="IPR005160">
    <property type="entry name" value="Ku_C"/>
</dbReference>
<dbReference type="SUPFAM" id="SSF101420">
    <property type="entry name" value="C-terminal domain of Ku80"/>
    <property type="match status" value="1"/>
</dbReference>
<reference evidence="15" key="1">
    <citation type="journal article" date="2006" name="Science">
        <title>Ancient noncoding elements conserved in the human genome.</title>
        <authorList>
            <person name="Venkatesh B."/>
            <person name="Kirkness E.F."/>
            <person name="Loh Y.H."/>
            <person name="Halpern A.L."/>
            <person name="Lee A.P."/>
            <person name="Johnson J."/>
            <person name="Dandona N."/>
            <person name="Viswanathan L.D."/>
            <person name="Tay A."/>
            <person name="Venter J.C."/>
            <person name="Strausberg R.L."/>
            <person name="Brenner S."/>
        </authorList>
    </citation>
    <scope>NUCLEOTIDE SEQUENCE [LARGE SCALE GENOMIC DNA]</scope>
</reference>
<dbReference type="GO" id="GO:0006310">
    <property type="term" value="P:DNA recombination"/>
    <property type="evidence" value="ECO:0007669"/>
    <property type="project" value="UniProtKB-KW"/>
</dbReference>
<evidence type="ECO:0000256" key="2">
    <source>
        <dbReference type="ARBA" id="ARBA00007726"/>
    </source>
</evidence>